<organism evidence="2 3">
    <name type="scientific">Anaerobacillus alkalilacustris</name>
    <dbReference type="NCBI Taxonomy" id="393763"/>
    <lineage>
        <taxon>Bacteria</taxon>
        <taxon>Bacillati</taxon>
        <taxon>Bacillota</taxon>
        <taxon>Bacilli</taxon>
        <taxon>Bacillales</taxon>
        <taxon>Bacillaceae</taxon>
        <taxon>Anaerobacillus</taxon>
    </lineage>
</organism>
<dbReference type="EMBL" id="MLQR01000033">
    <property type="protein sequence ID" value="OIJ12103.1"/>
    <property type="molecule type" value="Genomic_DNA"/>
</dbReference>
<keyword evidence="1" id="KW-1133">Transmembrane helix</keyword>
<evidence type="ECO:0000313" key="3">
    <source>
        <dbReference type="Proteomes" id="UP000179524"/>
    </source>
</evidence>
<name>A0A1S2LJ16_9BACI</name>
<keyword evidence="3" id="KW-1185">Reference proteome</keyword>
<dbReference type="Proteomes" id="UP000179524">
    <property type="component" value="Unassembled WGS sequence"/>
</dbReference>
<sequence>MRSPNKLNKAGHLWVQWLFCLLQFTENNFLAILAFSLLYYFFVLGKQKEKGKLASIQILGVILVWSLVGVYKRSSAYYPIIPNLFIEEKNYRV</sequence>
<gene>
    <name evidence="2" type="ORF">BKP37_14590</name>
</gene>
<evidence type="ECO:0000313" key="2">
    <source>
        <dbReference type="EMBL" id="OIJ12103.1"/>
    </source>
</evidence>
<feature type="transmembrane region" description="Helical" evidence="1">
    <location>
        <begin position="53"/>
        <end position="71"/>
    </location>
</feature>
<keyword evidence="1" id="KW-0472">Membrane</keyword>
<proteinExistence type="predicted"/>
<accession>A0A1S2LJ16</accession>
<keyword evidence="1" id="KW-0812">Transmembrane</keyword>
<comment type="caution">
    <text evidence="2">The sequence shown here is derived from an EMBL/GenBank/DDBJ whole genome shotgun (WGS) entry which is preliminary data.</text>
</comment>
<feature type="transmembrane region" description="Helical" evidence="1">
    <location>
        <begin position="14"/>
        <end position="41"/>
    </location>
</feature>
<protein>
    <submittedName>
        <fullName evidence="2">Uncharacterized protein</fullName>
    </submittedName>
</protein>
<reference evidence="2 3" key="1">
    <citation type="submission" date="2016-10" db="EMBL/GenBank/DDBJ databases">
        <title>Draft genome sequences of four alkaliphilic bacteria belonging to the Anaerobacillus genus.</title>
        <authorList>
            <person name="Bassil N.M."/>
            <person name="Lloyd J.R."/>
        </authorList>
    </citation>
    <scope>NUCLEOTIDE SEQUENCE [LARGE SCALE GENOMIC DNA]</scope>
    <source>
        <strain evidence="2 3">DSM 18345</strain>
    </source>
</reference>
<evidence type="ECO:0000256" key="1">
    <source>
        <dbReference type="SAM" id="Phobius"/>
    </source>
</evidence>
<dbReference type="AlphaFoldDB" id="A0A1S2LJ16"/>